<sequence length="77" mass="8959">MDAKRSTSFSIGDQDENKNKNNLQVHMNKHMSNFIKGKKKRKAERRRGGEGCHLNHMMFKRRRQERGFGIKEGIASA</sequence>
<feature type="region of interest" description="Disordered" evidence="1">
    <location>
        <begin position="1"/>
        <end position="31"/>
    </location>
</feature>
<gene>
    <name evidence="2" type="ORF">SVIM_LOCUS350949</name>
</gene>
<proteinExistence type="predicted"/>
<evidence type="ECO:0000256" key="1">
    <source>
        <dbReference type="SAM" id="MobiDB-lite"/>
    </source>
</evidence>
<protein>
    <submittedName>
        <fullName evidence="2">Uncharacterized protein</fullName>
    </submittedName>
</protein>
<dbReference type="AlphaFoldDB" id="A0A6N2MDK5"/>
<accession>A0A6N2MDK5</accession>
<evidence type="ECO:0000313" key="2">
    <source>
        <dbReference type="EMBL" id="VFU51715.1"/>
    </source>
</evidence>
<dbReference type="EMBL" id="CAADRP010001767">
    <property type="protein sequence ID" value="VFU51715.1"/>
    <property type="molecule type" value="Genomic_DNA"/>
</dbReference>
<name>A0A6N2MDK5_SALVM</name>
<feature type="compositionally biased region" description="Polar residues" evidence="1">
    <location>
        <begin position="1"/>
        <end position="11"/>
    </location>
</feature>
<reference evidence="2" key="1">
    <citation type="submission" date="2019-03" db="EMBL/GenBank/DDBJ databases">
        <authorList>
            <person name="Mank J."/>
            <person name="Almeida P."/>
        </authorList>
    </citation>
    <scope>NUCLEOTIDE SEQUENCE</scope>
    <source>
        <strain evidence="2">78183</strain>
    </source>
</reference>
<organism evidence="2">
    <name type="scientific">Salix viminalis</name>
    <name type="common">Common osier</name>
    <name type="synonym">Basket willow</name>
    <dbReference type="NCBI Taxonomy" id="40686"/>
    <lineage>
        <taxon>Eukaryota</taxon>
        <taxon>Viridiplantae</taxon>
        <taxon>Streptophyta</taxon>
        <taxon>Embryophyta</taxon>
        <taxon>Tracheophyta</taxon>
        <taxon>Spermatophyta</taxon>
        <taxon>Magnoliopsida</taxon>
        <taxon>eudicotyledons</taxon>
        <taxon>Gunneridae</taxon>
        <taxon>Pentapetalae</taxon>
        <taxon>rosids</taxon>
        <taxon>fabids</taxon>
        <taxon>Malpighiales</taxon>
        <taxon>Salicaceae</taxon>
        <taxon>Saliceae</taxon>
        <taxon>Salix</taxon>
    </lineage>
</organism>